<reference evidence="1 2" key="1">
    <citation type="journal article" date="2021" name="Int. J. Syst. Evol. Microbiol.">
        <title>Amazonocrinis nigriterrae gen. nov., sp. nov., Atlanticothrix silvestris gen. nov., sp. nov. and Dendronalium phyllosphericum gen. nov., sp. nov., nostocacean cyanobacteria from Brazilian environments.</title>
        <authorList>
            <person name="Alvarenga D.O."/>
            <person name="Andreote A.P.D."/>
            <person name="Branco L.H.Z."/>
            <person name="Delbaje E."/>
            <person name="Cruz R.B."/>
            <person name="Varani A.M."/>
            <person name="Fiore M.F."/>
        </authorList>
    </citation>
    <scope>NUCLEOTIDE SEQUENCE [LARGE SCALE GENOMIC DNA]</scope>
    <source>
        <strain evidence="1 2">CENA357</strain>
    </source>
</reference>
<comment type="caution">
    <text evidence="1">The sequence shown here is derived from an EMBL/GenBank/DDBJ whole genome shotgun (WGS) entry which is preliminary data.</text>
</comment>
<dbReference type="RefSeq" id="WP_214438225.1">
    <property type="nucleotide sequence ID" value="NZ_JAECZB010000008.1"/>
</dbReference>
<dbReference type="Proteomes" id="UP000599391">
    <property type="component" value="Unassembled WGS sequence"/>
</dbReference>
<dbReference type="EMBL" id="JAECZB010000008">
    <property type="protein sequence ID" value="MBH8551903.1"/>
    <property type="molecule type" value="Genomic_DNA"/>
</dbReference>
<dbReference type="Pfam" id="PF08819">
    <property type="entry name" value="DUF1802"/>
    <property type="match status" value="1"/>
</dbReference>
<evidence type="ECO:0000313" key="1">
    <source>
        <dbReference type="EMBL" id="MBH8551903.1"/>
    </source>
</evidence>
<organism evidence="1 2">
    <name type="scientific">Atlanticothrix silvestris CENA357</name>
    <dbReference type="NCBI Taxonomy" id="1725252"/>
    <lineage>
        <taxon>Bacteria</taxon>
        <taxon>Bacillati</taxon>
        <taxon>Cyanobacteriota</taxon>
        <taxon>Cyanophyceae</taxon>
        <taxon>Nostocales</taxon>
        <taxon>Nodulariaceae</taxon>
        <taxon>Atlanticothrix</taxon>
        <taxon>Atlanticothrix silvestris</taxon>
    </lineage>
</organism>
<dbReference type="InterPro" id="IPR014923">
    <property type="entry name" value="DUF1802"/>
</dbReference>
<name>A0A8J7H6S3_9CYAN</name>
<accession>A0A8J7H6S3</accession>
<protein>
    <submittedName>
        <fullName evidence="1">DUF1802 family protein</fullName>
    </submittedName>
</protein>
<gene>
    <name evidence="1" type="ORF">I8751_05820</name>
</gene>
<dbReference type="AlphaFoldDB" id="A0A8J7H6S3"/>
<keyword evidence="2" id="KW-1185">Reference proteome</keyword>
<sequence length="521" mass="58588">MSESILIYNALCLPAPDIEALIQGRIIAVMPRKLLNTEQKFALYPLDYSASLLSIEQYYHPNFVPLAQSALTQLNSQGILLQPKQISLLKNDEQLQLPLLSHETVSIKAWAKCEHCQILDPTKNLDILSQLTIWKTEVFEAILQKQPHIFLAYLRVYHLPQLCAVVAEPNIQEKLGKFVALPNIGASEEKPILNDRTFAQRKHQLEKLEPPLYPELEELQSAIASLTISQPVAKQLDDDIKIFLGWSSDKLIKQPDPDLAWINNIAKLGDRSIELEEKKSNYQAGTDFENITRQSLEFLGFKVESAYKGGAGGLDLFCSQPYPLVCECKAGKLIPSRTVEELLKLGGMHLGKTQLLGSAKLVIGPGNPSPDTLKAAKEWEVSIINAMTLQKLAELKAKYPGAINLVELQQYLQPEQIDYQIDKYIDKAEKEINLRSQIITAVKELSEQDNESSKATHQSFTVTEIRVHYNATHTPKLAEEAVNDLLIELSSPLTGYLGRKKGSDWKSDRFYFLRDLPIVPK</sequence>
<proteinExistence type="predicted"/>
<evidence type="ECO:0000313" key="2">
    <source>
        <dbReference type="Proteomes" id="UP000599391"/>
    </source>
</evidence>